<dbReference type="InterPro" id="IPR036866">
    <property type="entry name" value="RibonucZ/Hydroxyglut_hydro"/>
</dbReference>
<dbReference type="SUPFAM" id="SSF56281">
    <property type="entry name" value="Metallo-hydrolase/oxidoreductase"/>
    <property type="match status" value="1"/>
</dbReference>
<organism evidence="3 4">
    <name type="scientific">Flavobacterium swingsii</name>
    <dbReference type="NCBI Taxonomy" id="498292"/>
    <lineage>
        <taxon>Bacteria</taxon>
        <taxon>Pseudomonadati</taxon>
        <taxon>Bacteroidota</taxon>
        <taxon>Flavobacteriia</taxon>
        <taxon>Flavobacteriales</taxon>
        <taxon>Flavobacteriaceae</taxon>
        <taxon>Flavobacterium</taxon>
    </lineage>
</organism>
<dbReference type="SMART" id="SM00450">
    <property type="entry name" value="RHOD"/>
    <property type="match status" value="2"/>
</dbReference>
<dbReference type="EMBL" id="FOJT01000002">
    <property type="protein sequence ID" value="SFA87459.1"/>
    <property type="molecule type" value="Genomic_DNA"/>
</dbReference>
<dbReference type="FunFam" id="3.60.15.10:FF:000030">
    <property type="entry name" value="Metallo-beta-lactamase family protein"/>
    <property type="match status" value="1"/>
</dbReference>
<feature type="domain" description="Rhodanese" evidence="2">
    <location>
        <begin position="269"/>
        <end position="360"/>
    </location>
</feature>
<dbReference type="InterPro" id="IPR036873">
    <property type="entry name" value="Rhodanese-like_dom_sf"/>
</dbReference>
<dbReference type="OrthoDB" id="9784009at2"/>
<gene>
    <name evidence="3" type="ORF">SAMN05660845_0751</name>
</gene>
<dbReference type="InterPro" id="IPR001763">
    <property type="entry name" value="Rhodanese-like_dom"/>
</dbReference>
<dbReference type="SMART" id="SM00849">
    <property type="entry name" value="Lactamase_B"/>
    <property type="match status" value="1"/>
</dbReference>
<protein>
    <submittedName>
        <fullName evidence="3">Glyoxylase, beta-lactamase superfamily II</fullName>
    </submittedName>
</protein>
<dbReference type="Gene3D" id="3.60.15.10">
    <property type="entry name" value="Ribonuclease Z/Hydroxyacylglutathione hydrolase-like"/>
    <property type="match status" value="1"/>
</dbReference>
<dbReference type="CDD" id="cd00158">
    <property type="entry name" value="RHOD"/>
    <property type="match status" value="2"/>
</dbReference>
<evidence type="ECO:0000259" key="2">
    <source>
        <dbReference type="PROSITE" id="PS50206"/>
    </source>
</evidence>
<dbReference type="PANTHER" id="PTHR43084:SF1">
    <property type="entry name" value="PERSULFIDE DIOXYGENASE ETHE1, MITOCHONDRIAL"/>
    <property type="match status" value="1"/>
</dbReference>
<dbReference type="InterPro" id="IPR044528">
    <property type="entry name" value="POD-like_MBL-fold"/>
</dbReference>
<evidence type="ECO:0000313" key="3">
    <source>
        <dbReference type="EMBL" id="SFA87459.1"/>
    </source>
</evidence>
<dbReference type="Gene3D" id="3.40.250.10">
    <property type="entry name" value="Rhodanese-like domain"/>
    <property type="match status" value="2"/>
</dbReference>
<dbReference type="CDD" id="cd07724">
    <property type="entry name" value="POD-like_MBL-fold"/>
    <property type="match status" value="1"/>
</dbReference>
<evidence type="ECO:0000313" key="4">
    <source>
        <dbReference type="Proteomes" id="UP000199604"/>
    </source>
</evidence>
<dbReference type="SUPFAM" id="SSF52821">
    <property type="entry name" value="Rhodanese/Cell cycle control phosphatase"/>
    <property type="match status" value="2"/>
</dbReference>
<dbReference type="PROSITE" id="PS50206">
    <property type="entry name" value="RHODANESE_3"/>
    <property type="match status" value="2"/>
</dbReference>
<dbReference type="Proteomes" id="UP000199604">
    <property type="component" value="Unassembled WGS sequence"/>
</dbReference>
<dbReference type="PANTHER" id="PTHR43084">
    <property type="entry name" value="PERSULFIDE DIOXYGENASE ETHE1"/>
    <property type="match status" value="1"/>
</dbReference>
<dbReference type="STRING" id="498292.SAMN05660845_0751"/>
<feature type="domain" description="Rhodanese" evidence="2">
    <location>
        <begin position="374"/>
        <end position="462"/>
    </location>
</feature>
<dbReference type="InterPro" id="IPR001279">
    <property type="entry name" value="Metallo-B-lactamas"/>
</dbReference>
<name>A0A1I0WFB6_9FLAO</name>
<dbReference type="GO" id="GO:0050313">
    <property type="term" value="F:sulfur dioxygenase activity"/>
    <property type="evidence" value="ECO:0007669"/>
    <property type="project" value="InterPro"/>
</dbReference>
<dbReference type="AlphaFoldDB" id="A0A1I0WFB6"/>
<keyword evidence="4" id="KW-1185">Reference proteome</keyword>
<dbReference type="Pfam" id="PF00753">
    <property type="entry name" value="Lactamase_B"/>
    <property type="match status" value="1"/>
</dbReference>
<reference evidence="4" key="1">
    <citation type="submission" date="2016-10" db="EMBL/GenBank/DDBJ databases">
        <authorList>
            <person name="Varghese N."/>
            <person name="Submissions S."/>
        </authorList>
    </citation>
    <scope>NUCLEOTIDE SEQUENCE [LARGE SCALE GENOMIC DNA]</scope>
    <source>
        <strain evidence="4">DSM 21789</strain>
    </source>
</reference>
<accession>A0A1I0WFB6</accession>
<dbReference type="InterPro" id="IPR051682">
    <property type="entry name" value="Mito_Persulfide_Diox"/>
</dbReference>
<dbReference type="RefSeq" id="WP_091474073.1">
    <property type="nucleotide sequence ID" value="NZ_FOJT01000002.1"/>
</dbReference>
<keyword evidence="1" id="KW-0479">Metal-binding</keyword>
<sequence>MRIEQIYTGCLAQGAYYITSNGEAAIIDPLRETQPYMERLEKDGVKLKYIFETHFHADFVSGHLDLRRKTGASIVYGPNAKPEFEFISAKDAQVFEIGEIKIKVLHTPGHTMESTTYLLIDADDNEYAVFSGDTLFIGDVGRPDLAQKAASMTQEELAATLFHSLRNKIMTLADNVIVYPAHGAGSACGKNMSKETVSTIGEQKANNYALRANMTEAEFIKEVTDGLLPPPAYFGMNVAMNKSGIESFENVFSNGMRSIKAVEFEAVAEETGALILDTRNNADFAKGFIPQSINIGINGDFAPWVGALIGDVKQPILLVTESGMEEETVTRLSRVGFDNLIGHLKHGFQAWTQAGFDVDTVNRITAGQFEKEFKIGESKIIDIRKEGEYEAEHVDEAYSRPLSSINEWIKDINPEEHFYMHCGSGYRSMMAASILQARGYGNFSEIQGGFNAIAKTRVPKTDFVCQSKILI</sequence>
<dbReference type="GO" id="GO:0046872">
    <property type="term" value="F:metal ion binding"/>
    <property type="evidence" value="ECO:0007669"/>
    <property type="project" value="UniProtKB-KW"/>
</dbReference>
<proteinExistence type="predicted"/>
<dbReference type="Pfam" id="PF00581">
    <property type="entry name" value="Rhodanese"/>
    <property type="match status" value="2"/>
</dbReference>
<dbReference type="GO" id="GO:0006749">
    <property type="term" value="P:glutathione metabolic process"/>
    <property type="evidence" value="ECO:0007669"/>
    <property type="project" value="InterPro"/>
</dbReference>
<evidence type="ECO:0000256" key="1">
    <source>
        <dbReference type="ARBA" id="ARBA00022723"/>
    </source>
</evidence>
<dbReference type="GO" id="GO:0070813">
    <property type="term" value="P:hydrogen sulfide metabolic process"/>
    <property type="evidence" value="ECO:0007669"/>
    <property type="project" value="TreeGrafter"/>
</dbReference>